<dbReference type="InterPro" id="IPR036867">
    <property type="entry name" value="R3H_dom_sf"/>
</dbReference>
<sequence>MAGALTVNAMEALFQPVPFGETRQSVLEKISTPENAPIWDMFRSIDPDKQHKVLLKWEEHIRAERDSSCQSLSAAQLAWQRWAAVPRKARTVLKQADPEHVAILELSYLQFMEDAGETSLILTLPDALQRLIAHGLASFHGLLSTSDPSENEDAKTVTIRRPKGVSAGSAPEMTCADILFALAEQPAGLTPALLAQYAGQHSHDRSSEASYVFA</sequence>
<dbReference type="PANTHER" id="PTHR32019">
    <property type="entry name" value="R3H DOMAIN-CONTAINING PROTEIN 4"/>
    <property type="match status" value="1"/>
</dbReference>
<dbReference type="AlphaFoldDB" id="A0AAV1ID75"/>
<gene>
    <name evidence="1" type="ORF">CVIRNUC_007404</name>
</gene>
<comment type="caution">
    <text evidence="1">The sequence shown here is derived from an EMBL/GenBank/DDBJ whole genome shotgun (WGS) entry which is preliminary data.</text>
</comment>
<dbReference type="GO" id="GO:0003676">
    <property type="term" value="F:nucleic acid binding"/>
    <property type="evidence" value="ECO:0007669"/>
    <property type="project" value="InterPro"/>
</dbReference>
<dbReference type="Proteomes" id="UP001314263">
    <property type="component" value="Unassembled WGS sequence"/>
</dbReference>
<keyword evidence="2" id="KW-1185">Reference proteome</keyword>
<reference evidence="1 2" key="1">
    <citation type="submission" date="2023-10" db="EMBL/GenBank/DDBJ databases">
        <authorList>
            <person name="Maclean D."/>
            <person name="Macfadyen A."/>
        </authorList>
    </citation>
    <scope>NUCLEOTIDE SEQUENCE [LARGE SCALE GENOMIC DNA]</scope>
</reference>
<dbReference type="PANTHER" id="PTHR32019:SF2">
    <property type="entry name" value="R3H DOMAIN-CONTAINING PROTEIN 4"/>
    <property type="match status" value="1"/>
</dbReference>
<dbReference type="SUPFAM" id="SSF82708">
    <property type="entry name" value="R3H domain"/>
    <property type="match status" value="1"/>
</dbReference>
<name>A0AAV1ID75_9CHLO</name>
<proteinExistence type="predicted"/>
<dbReference type="InterPro" id="IPR039629">
    <property type="entry name" value="R3HDM4"/>
</dbReference>
<organism evidence="1 2">
    <name type="scientific">Coccomyxa viridis</name>
    <dbReference type="NCBI Taxonomy" id="1274662"/>
    <lineage>
        <taxon>Eukaryota</taxon>
        <taxon>Viridiplantae</taxon>
        <taxon>Chlorophyta</taxon>
        <taxon>core chlorophytes</taxon>
        <taxon>Trebouxiophyceae</taxon>
        <taxon>Trebouxiophyceae incertae sedis</taxon>
        <taxon>Coccomyxaceae</taxon>
        <taxon>Coccomyxa</taxon>
    </lineage>
</organism>
<evidence type="ECO:0000313" key="2">
    <source>
        <dbReference type="Proteomes" id="UP001314263"/>
    </source>
</evidence>
<accession>A0AAV1ID75</accession>
<evidence type="ECO:0000313" key="1">
    <source>
        <dbReference type="EMBL" id="CAK0784200.1"/>
    </source>
</evidence>
<protein>
    <submittedName>
        <fullName evidence="1">Uncharacterized protein</fullName>
    </submittedName>
</protein>
<dbReference type="EMBL" id="CAUYUE010000010">
    <property type="protein sequence ID" value="CAK0784200.1"/>
    <property type="molecule type" value="Genomic_DNA"/>
</dbReference>